<comment type="caution">
    <text evidence="2">The sequence shown here is derived from an EMBL/GenBank/DDBJ whole genome shotgun (WGS) entry which is preliminary data.</text>
</comment>
<feature type="region of interest" description="Disordered" evidence="1">
    <location>
        <begin position="224"/>
        <end position="245"/>
    </location>
</feature>
<dbReference type="AlphaFoldDB" id="A0A6N6JMZ6"/>
<gene>
    <name evidence="2" type="ORF">KIN_39330</name>
</gene>
<feature type="region of interest" description="Disordered" evidence="1">
    <location>
        <begin position="368"/>
        <end position="391"/>
    </location>
</feature>
<name>A0A6N6JMZ6_9RHOB</name>
<protein>
    <recommendedName>
        <fullName evidence="4">Divergent polysaccharide deacetylase</fullName>
    </recommendedName>
</protein>
<dbReference type="CDD" id="cd10936">
    <property type="entry name" value="CE4_DAC2"/>
    <property type="match status" value="1"/>
</dbReference>
<dbReference type="EMBL" id="BLJE01000006">
    <property type="protein sequence ID" value="GFE66859.1"/>
    <property type="molecule type" value="Genomic_DNA"/>
</dbReference>
<proteinExistence type="predicted"/>
<evidence type="ECO:0000313" key="3">
    <source>
        <dbReference type="Proteomes" id="UP000436822"/>
    </source>
</evidence>
<dbReference type="Gene3D" id="3.20.20.370">
    <property type="entry name" value="Glycoside hydrolase/deacetylase"/>
    <property type="match status" value="1"/>
</dbReference>
<dbReference type="OrthoDB" id="7658418at2"/>
<organism evidence="2 3">
    <name type="scientific">Litoreibacter roseus</name>
    <dbReference type="NCBI Taxonomy" id="2601869"/>
    <lineage>
        <taxon>Bacteria</taxon>
        <taxon>Pseudomonadati</taxon>
        <taxon>Pseudomonadota</taxon>
        <taxon>Alphaproteobacteria</taxon>
        <taxon>Rhodobacterales</taxon>
        <taxon>Roseobacteraceae</taxon>
        <taxon>Litoreibacter</taxon>
    </lineage>
</organism>
<dbReference type="SUPFAM" id="SSF88713">
    <property type="entry name" value="Glycoside hydrolase/deacetylase"/>
    <property type="match status" value="1"/>
</dbReference>
<accession>A0A6N6JMZ6</accession>
<feature type="region of interest" description="Disordered" evidence="1">
    <location>
        <begin position="318"/>
        <end position="345"/>
    </location>
</feature>
<evidence type="ECO:0000313" key="2">
    <source>
        <dbReference type="EMBL" id="GFE66859.1"/>
    </source>
</evidence>
<dbReference type="GO" id="GO:0005975">
    <property type="term" value="P:carbohydrate metabolic process"/>
    <property type="evidence" value="ECO:0007669"/>
    <property type="project" value="InterPro"/>
</dbReference>
<feature type="region of interest" description="Disordered" evidence="1">
    <location>
        <begin position="79"/>
        <end position="104"/>
    </location>
</feature>
<dbReference type="InterPro" id="IPR011330">
    <property type="entry name" value="Glyco_hydro/deAcase_b/a-brl"/>
</dbReference>
<evidence type="ECO:0008006" key="4">
    <source>
        <dbReference type="Google" id="ProtNLM"/>
    </source>
</evidence>
<keyword evidence="3" id="KW-1185">Reference proteome</keyword>
<evidence type="ECO:0000256" key="1">
    <source>
        <dbReference type="SAM" id="MobiDB-lite"/>
    </source>
</evidence>
<feature type="compositionally biased region" description="Acidic residues" evidence="1">
    <location>
        <begin position="167"/>
        <end position="178"/>
    </location>
</feature>
<sequence length="629" mass="65474">MGRGLFSGVFWGSCASGLVLAILSLYVPLPDAALEEAGITPMPDTPAEQSEVATEGDEAVAPAEATLAPSTTVPQALPDAARSTEATNSDAAEPSTAPEGNGAVEGLQMLPQTDSSATDTDTDRPVNSVSEAVAALNEAVAAEEAPEEQIEEITPTLAPQTPAVIEEEAAVTESEPAEPEFSNVAPTIDPVAPAEFAAAPQPTDTRGFMIIAPPVDKAPNLNAAPTQVSPPARTATAPTIDPSAGERPQVAISLTQEAIAPKAISPEEASEVEELTQSVLSGLKSREPILLTETPPVAETDVEQPPTPTVREIVSTAPQEDEVGAEVTRPETTQPVEDEREETQIAQLTTDRTPSVITNRLPSISATPTVVQTEEEPVEAPEATPEETPVPEDADVAAPLEETRAFQAHAVPTETSAEDALIAIVLIDAGEAGAPVKDILALDLPFTMGLYPTMAGATDAMAAYRAAGKEIVAIPNDLPPTASPADVEVAISGYFAILDEAMAVMDPLDGRIQGDRNLLRPVLGVLSSTGHGLLTYDRGLNTAQREALRENVPAATVSRILDAELESADAIKRALDRAVFDANQDGSVILVARNFPETMKAISDWNAARDASGPILVSASTIMAKSVEN</sequence>
<reference evidence="2 3" key="1">
    <citation type="submission" date="2019-12" db="EMBL/GenBank/DDBJ databases">
        <title>Litoreibacter badius sp. nov., a novel bacteriochlorophyll a-containing bacterium in the genus Litoreibacter.</title>
        <authorList>
            <person name="Kanamuro M."/>
            <person name="Takabe Y."/>
            <person name="Mori K."/>
            <person name="Takaichi S."/>
            <person name="Hanada S."/>
        </authorList>
    </citation>
    <scope>NUCLEOTIDE SEQUENCE [LARGE SCALE GENOMIC DNA]</scope>
    <source>
        <strain evidence="2 3">K6</strain>
    </source>
</reference>
<dbReference type="Pfam" id="PF04748">
    <property type="entry name" value="Polysacc_deac_2"/>
    <property type="match status" value="1"/>
</dbReference>
<feature type="region of interest" description="Disordered" evidence="1">
    <location>
        <begin position="38"/>
        <end position="59"/>
    </location>
</feature>
<dbReference type="InterPro" id="IPR006837">
    <property type="entry name" value="Divergent_DAC"/>
</dbReference>
<dbReference type="RefSeq" id="WP_159810280.1">
    <property type="nucleotide sequence ID" value="NZ_BLJE01000006.1"/>
</dbReference>
<dbReference type="Proteomes" id="UP000436822">
    <property type="component" value="Unassembled WGS sequence"/>
</dbReference>
<feature type="region of interest" description="Disordered" evidence="1">
    <location>
        <begin position="167"/>
        <end position="186"/>
    </location>
</feature>